<name>A0A1L4D0M9_9BACT</name>
<dbReference type="PANTHER" id="PTHR30614:SF47">
    <property type="entry name" value="ABC TRANSPORTER PERMEASE"/>
    <property type="match status" value="1"/>
</dbReference>
<evidence type="ECO:0000256" key="8">
    <source>
        <dbReference type="RuleBase" id="RU363032"/>
    </source>
</evidence>
<dbReference type="InterPro" id="IPR043429">
    <property type="entry name" value="ArtM/GltK/GlnP/TcyL/YhdX-like"/>
</dbReference>
<feature type="transmembrane region" description="Helical" evidence="8">
    <location>
        <begin position="100"/>
        <end position="118"/>
    </location>
</feature>
<keyword evidence="4" id="KW-1003">Cell membrane</keyword>
<evidence type="ECO:0000256" key="4">
    <source>
        <dbReference type="ARBA" id="ARBA00022475"/>
    </source>
</evidence>
<evidence type="ECO:0000256" key="7">
    <source>
        <dbReference type="ARBA" id="ARBA00023136"/>
    </source>
</evidence>
<reference evidence="10 11" key="1">
    <citation type="submission" date="2016-10" db="EMBL/GenBank/DDBJ databases">
        <title>Silvanigrella aquatica sp. nov., isolated from a freshwater lake located in the Black Forest, Germany, description of Silvanigrellaceae fam. nov., Silvanigrellales ord. nov., reclassification of the order Bdellovibrionales in the class Oligoflexia, reclassification of the families Bacteriovoracaceae and Halobacteriovoraceae in the new order Bacteriovoracales ord. nov., and reclassification of the family Pseudobacteriovoracaceae in the order Oligoflexiales.</title>
        <authorList>
            <person name="Hahn M.W."/>
            <person name="Schmidt J."/>
            <person name="Koll U."/>
            <person name="Rohde M."/>
            <person name="Verbag S."/>
            <person name="Pitt A."/>
            <person name="Nakai R."/>
            <person name="Naganuma T."/>
            <person name="Lang E."/>
        </authorList>
    </citation>
    <scope>NUCLEOTIDE SEQUENCE [LARGE SCALE GENOMIC DNA]</scope>
    <source>
        <strain evidence="10 11">MWH-Nonnen-W8red</strain>
    </source>
</reference>
<comment type="subcellular location">
    <subcellularLocation>
        <location evidence="1">Cell inner membrane</location>
        <topology evidence="1">Multi-pass membrane protein</topology>
    </subcellularLocation>
    <subcellularLocation>
        <location evidence="8">Cell membrane</location>
        <topology evidence="8">Multi-pass membrane protein</topology>
    </subcellularLocation>
</comment>
<accession>A0A1L4D0M9</accession>
<dbReference type="Proteomes" id="UP000184731">
    <property type="component" value="Chromosome"/>
</dbReference>
<dbReference type="InterPro" id="IPR010065">
    <property type="entry name" value="AA_ABC_transptr_permease_3TM"/>
</dbReference>
<keyword evidence="11" id="KW-1185">Reference proteome</keyword>
<feature type="transmembrane region" description="Helical" evidence="8">
    <location>
        <begin position="202"/>
        <end position="224"/>
    </location>
</feature>
<dbReference type="Pfam" id="PF00528">
    <property type="entry name" value="BPD_transp_1"/>
    <property type="match status" value="1"/>
</dbReference>
<dbReference type="NCBIfam" id="TIGR01726">
    <property type="entry name" value="HEQRo_perm_3TM"/>
    <property type="match status" value="1"/>
</dbReference>
<feature type="domain" description="ABC transmembrane type-1" evidence="9">
    <location>
        <begin position="24"/>
        <end position="221"/>
    </location>
</feature>
<dbReference type="SUPFAM" id="SSF161098">
    <property type="entry name" value="MetI-like"/>
    <property type="match status" value="1"/>
</dbReference>
<evidence type="ECO:0000256" key="3">
    <source>
        <dbReference type="ARBA" id="ARBA00022448"/>
    </source>
</evidence>
<evidence type="ECO:0000256" key="6">
    <source>
        <dbReference type="ARBA" id="ARBA00022989"/>
    </source>
</evidence>
<keyword evidence="5 8" id="KW-0812">Transmembrane</keyword>
<protein>
    <submittedName>
        <fullName evidence="10">ABC transporter permease</fullName>
    </submittedName>
</protein>
<dbReference type="InterPro" id="IPR035906">
    <property type="entry name" value="MetI-like_sf"/>
</dbReference>
<gene>
    <name evidence="10" type="ORF">AXG55_07490</name>
</gene>
<evidence type="ECO:0000313" key="10">
    <source>
        <dbReference type="EMBL" id="APJ03756.1"/>
    </source>
</evidence>
<dbReference type="OrthoDB" id="5292628at2"/>
<evidence type="ECO:0000256" key="5">
    <source>
        <dbReference type="ARBA" id="ARBA00022692"/>
    </source>
</evidence>
<keyword evidence="6 8" id="KW-1133">Transmembrane helix</keyword>
<feature type="transmembrane region" description="Helical" evidence="8">
    <location>
        <begin position="58"/>
        <end position="80"/>
    </location>
</feature>
<dbReference type="InterPro" id="IPR000515">
    <property type="entry name" value="MetI-like"/>
</dbReference>
<dbReference type="STRING" id="1915309.AXG55_07490"/>
<organism evidence="10 11">
    <name type="scientific">Silvanigrella aquatica</name>
    <dbReference type="NCBI Taxonomy" id="1915309"/>
    <lineage>
        <taxon>Bacteria</taxon>
        <taxon>Pseudomonadati</taxon>
        <taxon>Bdellovibrionota</taxon>
        <taxon>Oligoflexia</taxon>
        <taxon>Silvanigrellales</taxon>
        <taxon>Silvanigrellaceae</taxon>
        <taxon>Silvanigrella</taxon>
    </lineage>
</organism>
<dbReference type="GO" id="GO:0022857">
    <property type="term" value="F:transmembrane transporter activity"/>
    <property type="evidence" value="ECO:0007669"/>
    <property type="project" value="InterPro"/>
</dbReference>
<dbReference type="RefSeq" id="WP_148697498.1">
    <property type="nucleotide sequence ID" value="NZ_CP017834.1"/>
</dbReference>
<sequence length="237" mass="26954">MNLSHFDFSIILHGKFAEMLWSGFITTIQLSSISCILAFFLGLNIAVMRMMPFAPVRFFAQCYLEFLRNTPLIVQLFFWYFGSYQVLPSFVNNWLNEMSFEFAAAVIALTFYTSAFIAEDIRSGILAIPKEQMEASRSSGFTYIRSMHYIILPQAVRLTIPPLINQFLNLAKNSSMAMVIGVGELTYQARQIESQSFKSFEAFFAATFIYICISFAITGMVNIYDKKVLNPMGKGSH</sequence>
<keyword evidence="3 8" id="KW-0813">Transport</keyword>
<keyword evidence="7 8" id="KW-0472">Membrane</keyword>
<dbReference type="EMBL" id="CP017834">
    <property type="protein sequence ID" value="APJ03756.1"/>
    <property type="molecule type" value="Genomic_DNA"/>
</dbReference>
<dbReference type="KEGG" id="saqi:AXG55_07490"/>
<dbReference type="GO" id="GO:0006865">
    <property type="term" value="P:amino acid transport"/>
    <property type="evidence" value="ECO:0007669"/>
    <property type="project" value="TreeGrafter"/>
</dbReference>
<feature type="transmembrane region" description="Helical" evidence="8">
    <location>
        <begin position="20"/>
        <end position="46"/>
    </location>
</feature>
<dbReference type="AlphaFoldDB" id="A0A1L4D0M9"/>
<proteinExistence type="inferred from homology"/>
<evidence type="ECO:0000259" key="9">
    <source>
        <dbReference type="PROSITE" id="PS50928"/>
    </source>
</evidence>
<dbReference type="PANTHER" id="PTHR30614">
    <property type="entry name" value="MEMBRANE COMPONENT OF AMINO ACID ABC TRANSPORTER"/>
    <property type="match status" value="1"/>
</dbReference>
<dbReference type="GO" id="GO:0043190">
    <property type="term" value="C:ATP-binding cassette (ABC) transporter complex"/>
    <property type="evidence" value="ECO:0007669"/>
    <property type="project" value="InterPro"/>
</dbReference>
<comment type="similarity">
    <text evidence="2">Belongs to the binding-protein-dependent transport system permease family. HisMQ subfamily.</text>
</comment>
<evidence type="ECO:0000256" key="2">
    <source>
        <dbReference type="ARBA" id="ARBA00010072"/>
    </source>
</evidence>
<evidence type="ECO:0000256" key="1">
    <source>
        <dbReference type="ARBA" id="ARBA00004429"/>
    </source>
</evidence>
<evidence type="ECO:0000313" key="11">
    <source>
        <dbReference type="Proteomes" id="UP000184731"/>
    </source>
</evidence>
<dbReference type="CDD" id="cd06261">
    <property type="entry name" value="TM_PBP2"/>
    <property type="match status" value="1"/>
</dbReference>
<dbReference type="Gene3D" id="1.10.3720.10">
    <property type="entry name" value="MetI-like"/>
    <property type="match status" value="1"/>
</dbReference>
<dbReference type="PROSITE" id="PS50928">
    <property type="entry name" value="ABC_TM1"/>
    <property type="match status" value="1"/>
</dbReference>